<dbReference type="GO" id="GO:0005737">
    <property type="term" value="C:cytoplasm"/>
    <property type="evidence" value="ECO:0007669"/>
    <property type="project" value="TreeGrafter"/>
</dbReference>
<dbReference type="PANTHER" id="PTHR28014:SF1">
    <property type="entry name" value="NEGATIVE REGULATOR OF RAS-CAMP PATHWAY"/>
    <property type="match status" value="1"/>
</dbReference>
<dbReference type="GO" id="GO:0006808">
    <property type="term" value="P:regulation of nitrogen utilization"/>
    <property type="evidence" value="ECO:0007669"/>
    <property type="project" value="TreeGrafter"/>
</dbReference>
<evidence type="ECO:0000259" key="2">
    <source>
        <dbReference type="Pfam" id="PF08550"/>
    </source>
</evidence>
<evidence type="ECO:0000313" key="5">
    <source>
        <dbReference type="Proteomes" id="UP001140560"/>
    </source>
</evidence>
<sequence length="568" mass="62460">MVLRAERPIVRVEHSSMRTIETRNTENLFGLWSVFARCSPAMEDGKRYENMAWRLWSRETFCCQPDHVVPPQWAFERQLSTSATDMPELSSSIGSDVSNPESALTTASRSDLSASRPDLRRHDSATSQARGRHLTPIGLEKVVNSIQEKKFIEPLSPLPPQLAAPLAQPKLSKDTTPRAASPPSTARPVPESSSSTVATTLGSDAMSPAVSSEASTSTDMSQHSVVRGFEPGHMSTSIRSSTSLNPTPILKKTSSFVAKPLPSKAEPMKKKQPMFTLGGSSDEDNSSSFEAYSLQQRSSLTENLRRAGPMRKTTSFKNEVSTRVIPPDMTSESEGAIESDSEEEFDESAIDEDDSEEEWEDDDENNEDSGPSSVTERAQFPRVDSKPNLTSHRSLLTSALHQDDRASALQSAASRSTPAIRRSRTTTPNGPSTGNSPQEDSGLMMRPQATRAKPIIMTTSNVHPPAMSPKTTRRLMLQSELTGSLRQNLLWERQQKNATTNAVAKRQQSAVSLPALRRAMTTGDVKGLNTNPQQAQIRSTTFRDNNKNNSSYNDYFDQGLQAYHTSGW</sequence>
<feature type="domain" description="Nitrogen regulatory protein areA GATA-like" evidence="2">
    <location>
        <begin position="31"/>
        <end position="58"/>
    </location>
</feature>
<dbReference type="OrthoDB" id="5054775at2759"/>
<protein>
    <recommendedName>
        <fullName evidence="6">Nitrogen regulatory protein areA GATA-like domain-containing protein</fullName>
    </recommendedName>
</protein>
<dbReference type="Proteomes" id="UP001140560">
    <property type="component" value="Unassembled WGS sequence"/>
</dbReference>
<accession>A0A9W9CRJ7</accession>
<feature type="compositionally biased region" description="Polar residues" evidence="1">
    <location>
        <begin position="286"/>
        <end position="302"/>
    </location>
</feature>
<feature type="compositionally biased region" description="Polar residues" evidence="1">
    <location>
        <begin position="312"/>
        <end position="321"/>
    </location>
</feature>
<keyword evidence="5" id="KW-1185">Reference proteome</keyword>
<feature type="compositionally biased region" description="Polar residues" evidence="1">
    <location>
        <begin position="191"/>
        <end position="202"/>
    </location>
</feature>
<name>A0A9W9CRJ7_9PLEO</name>
<feature type="compositionally biased region" description="Acidic residues" evidence="1">
    <location>
        <begin position="335"/>
        <end position="367"/>
    </location>
</feature>
<dbReference type="AlphaFoldDB" id="A0A9W9CRJ7"/>
<evidence type="ECO:0000256" key="1">
    <source>
        <dbReference type="SAM" id="MobiDB-lite"/>
    </source>
</evidence>
<dbReference type="InterPro" id="IPR013860">
    <property type="entry name" value="AreA_GATA"/>
</dbReference>
<feature type="compositionally biased region" description="Polar residues" evidence="1">
    <location>
        <begin position="425"/>
        <end position="439"/>
    </location>
</feature>
<feature type="compositionally biased region" description="Low complexity" evidence="1">
    <location>
        <begin position="177"/>
        <end position="188"/>
    </location>
</feature>
<evidence type="ECO:0008006" key="6">
    <source>
        <dbReference type="Google" id="ProtNLM"/>
    </source>
</evidence>
<reference evidence="4" key="1">
    <citation type="submission" date="2022-10" db="EMBL/GenBank/DDBJ databases">
        <title>Tapping the CABI collections for fungal endophytes: first genome assemblies for Collariella, Neodidymelliopsis, Ascochyta clinopodiicola, Didymella pomorum, Didymosphaeria variabile, Neocosmospora piperis and Neocucurbitaria cava.</title>
        <authorList>
            <person name="Hill R."/>
        </authorList>
    </citation>
    <scope>NUCLEOTIDE SEQUENCE</scope>
    <source>
        <strain evidence="4">IMI 356814</strain>
    </source>
</reference>
<feature type="compositionally biased region" description="Low complexity" evidence="1">
    <location>
        <begin position="407"/>
        <end position="416"/>
    </location>
</feature>
<dbReference type="InterPro" id="IPR021711">
    <property type="entry name" value="DUF3295"/>
</dbReference>
<feature type="region of interest" description="Disordered" evidence="1">
    <location>
        <begin position="156"/>
        <end position="389"/>
    </location>
</feature>
<dbReference type="EMBL" id="JAPEUY010000002">
    <property type="protein sequence ID" value="KAJ4376345.1"/>
    <property type="molecule type" value="Genomic_DNA"/>
</dbReference>
<feature type="region of interest" description="Disordered" evidence="1">
    <location>
        <begin position="402"/>
        <end position="444"/>
    </location>
</feature>
<proteinExistence type="predicted"/>
<dbReference type="GO" id="GO:0031930">
    <property type="term" value="P:mitochondria-nucleus signaling pathway"/>
    <property type="evidence" value="ECO:0007669"/>
    <property type="project" value="TreeGrafter"/>
</dbReference>
<feature type="compositionally biased region" description="Polar residues" evidence="1">
    <location>
        <begin position="85"/>
        <end position="113"/>
    </location>
</feature>
<feature type="compositionally biased region" description="Polar residues" evidence="1">
    <location>
        <begin position="234"/>
        <end position="256"/>
    </location>
</feature>
<dbReference type="GO" id="GO:0000122">
    <property type="term" value="P:negative regulation of transcription by RNA polymerase II"/>
    <property type="evidence" value="ECO:0007669"/>
    <property type="project" value="TreeGrafter"/>
</dbReference>
<dbReference type="InterPro" id="IPR053043">
    <property type="entry name" value="Ras-cAMP_regulatory"/>
</dbReference>
<dbReference type="Pfam" id="PF11702">
    <property type="entry name" value="DUF3295"/>
    <property type="match status" value="1"/>
</dbReference>
<feature type="domain" description="DUF3295" evidence="3">
    <location>
        <begin position="84"/>
        <end position="568"/>
    </location>
</feature>
<organism evidence="4 5">
    <name type="scientific">Neocucurbitaria cava</name>
    <dbReference type="NCBI Taxonomy" id="798079"/>
    <lineage>
        <taxon>Eukaryota</taxon>
        <taxon>Fungi</taxon>
        <taxon>Dikarya</taxon>
        <taxon>Ascomycota</taxon>
        <taxon>Pezizomycotina</taxon>
        <taxon>Dothideomycetes</taxon>
        <taxon>Pleosporomycetidae</taxon>
        <taxon>Pleosporales</taxon>
        <taxon>Pleosporineae</taxon>
        <taxon>Cucurbitariaceae</taxon>
        <taxon>Neocucurbitaria</taxon>
    </lineage>
</organism>
<comment type="caution">
    <text evidence="4">The sequence shown here is derived from an EMBL/GenBank/DDBJ whole genome shotgun (WGS) entry which is preliminary data.</text>
</comment>
<gene>
    <name evidence="4" type="ORF">N0V83_001628</name>
</gene>
<feature type="compositionally biased region" description="Polar residues" evidence="1">
    <location>
        <begin position="209"/>
        <end position="224"/>
    </location>
</feature>
<evidence type="ECO:0000313" key="4">
    <source>
        <dbReference type="EMBL" id="KAJ4376345.1"/>
    </source>
</evidence>
<evidence type="ECO:0000259" key="3">
    <source>
        <dbReference type="Pfam" id="PF11702"/>
    </source>
</evidence>
<dbReference type="Pfam" id="PF08550">
    <property type="entry name" value="GATA_AreA"/>
    <property type="match status" value="1"/>
</dbReference>
<feature type="region of interest" description="Disordered" evidence="1">
    <location>
        <begin position="85"/>
        <end position="133"/>
    </location>
</feature>
<dbReference type="PANTHER" id="PTHR28014">
    <property type="entry name" value="NEGATIVE REGULATOR OF RAS-CAMP PATHWAY"/>
    <property type="match status" value="1"/>
</dbReference>